<reference evidence="2" key="1">
    <citation type="submission" date="2021-12" db="EMBL/GenBank/DDBJ databases">
        <authorList>
            <person name="King R."/>
        </authorList>
    </citation>
    <scope>NUCLEOTIDE SEQUENCE</scope>
</reference>
<accession>A0ABN8B9D0</accession>
<keyword evidence="3" id="KW-1185">Reference proteome</keyword>
<evidence type="ECO:0000256" key="1">
    <source>
        <dbReference type="SAM" id="MobiDB-lite"/>
    </source>
</evidence>
<feature type="compositionally biased region" description="Polar residues" evidence="1">
    <location>
        <begin position="27"/>
        <end position="36"/>
    </location>
</feature>
<sequence length="343" mass="39720">MIREGKYKEVKINITTFKSRKPDTKPENNIVNMNDNSYKKHNHKETSNRFICSICLNANTRDCNQEFGRRQSMSCPKCRQSCDFDKLSPRIKTRTVQTSNNDVNQDLNLLKEVLTVFKNSKQVVKKSESDTLKKDVSVETDMKISLRHKLSKSRTFQFSIAEDSAANKVNNCKVIHYSEPDNVRRSHFGLDLSKRKSSSIPQMKIEELRHSLKEKTTSKDAIEEVNRMFATVRRNEDENRHNRPFVRTGPRVLPVVRTNIDNKKKESSESDTEKLTENTPCKCCHANNWQMSGGDSAYKQECCYQKVACKGDCEKCIYMVCCHHEKLDKMESSAYVCERCNKT</sequence>
<evidence type="ECO:0000313" key="2">
    <source>
        <dbReference type="EMBL" id="CAH0404217.1"/>
    </source>
</evidence>
<feature type="region of interest" description="Disordered" evidence="1">
    <location>
        <begin position="20"/>
        <end position="42"/>
    </location>
</feature>
<organism evidence="2 3">
    <name type="scientific">Chilo suppressalis</name>
    <name type="common">Asiatic rice borer moth</name>
    <dbReference type="NCBI Taxonomy" id="168631"/>
    <lineage>
        <taxon>Eukaryota</taxon>
        <taxon>Metazoa</taxon>
        <taxon>Ecdysozoa</taxon>
        <taxon>Arthropoda</taxon>
        <taxon>Hexapoda</taxon>
        <taxon>Insecta</taxon>
        <taxon>Pterygota</taxon>
        <taxon>Neoptera</taxon>
        <taxon>Endopterygota</taxon>
        <taxon>Lepidoptera</taxon>
        <taxon>Glossata</taxon>
        <taxon>Ditrysia</taxon>
        <taxon>Pyraloidea</taxon>
        <taxon>Crambidae</taxon>
        <taxon>Crambinae</taxon>
        <taxon>Chilo</taxon>
    </lineage>
</organism>
<evidence type="ECO:0000313" key="3">
    <source>
        <dbReference type="Proteomes" id="UP001153292"/>
    </source>
</evidence>
<protein>
    <recommendedName>
        <fullName evidence="4">Zinc finger PHD-type domain-containing protein</fullName>
    </recommendedName>
</protein>
<evidence type="ECO:0008006" key="4">
    <source>
        <dbReference type="Google" id="ProtNLM"/>
    </source>
</evidence>
<name>A0ABN8B9D0_CHISP</name>
<gene>
    <name evidence="2" type="ORF">CHILSU_LOCUS7536</name>
</gene>
<dbReference type="Proteomes" id="UP001153292">
    <property type="component" value="Chromosome 28"/>
</dbReference>
<dbReference type="EMBL" id="OU963921">
    <property type="protein sequence ID" value="CAH0404217.1"/>
    <property type="molecule type" value="Genomic_DNA"/>
</dbReference>
<proteinExistence type="predicted"/>